<feature type="compositionally biased region" description="Basic and acidic residues" evidence="12">
    <location>
        <begin position="396"/>
        <end position="409"/>
    </location>
</feature>
<keyword evidence="9" id="KW-0238">DNA-binding</keyword>
<sequence>MEDEVEKLIEMEEQQEDAVEKASPSASDDSFINDDDDSDDGNQQSPHEEPLTDKEIEELIAELLETESKAAEAQEALEEESIAKVEADVRAELAQSLSGDELEKAVADEMAIFKEDWENVLDELETESAHLLEQLDGAGIELPSLYKWIESQAPNGCCTEAWKNRTQWVGSELTNDITGAIADAEKYLQIHRPVRRRHGKVLEEGASGFLAKKLAGNDGSEAQGGSNDVDWGSFSKLCSDNSSSSMGTISFGSKDWASVYLASTPQQAAELGLKFLGADEVEEIDDIEDSSVDPFVADAIANERELNLSEEQKRKYKKVKEEDDLKIDLKLRRRLKQRRHRNMQKLEEIQEDTTDDMSGSLSQDVDFHTNRYSTIDDGDAPSSKCLPEIDSEAKGLKRLHNSEEMEAQSKKPRIITLDSDEEDLPGEKLSPTCSLSETGDQSNPQRNGDDVLPVSSLPAFNEKQNFRCTACDKVAVELRAHPLLKVIVCLDCKNSMKAKMQDVDCSECYCRWCGRCSDLLSCKSCKRLFCSVCIRRNLGEETLLGIKTSGWQCCCCSPSILHPLISELEKIMESQGLVDSSTDTDSDNSDASDADVNGHRSTKRRPKKKIRRILDDTELGEETKRKIAIEKERQERLKSLGAKYSSETMFMNSGACCKTSYESGSLEMLGDVETGYIVNVVREDGEEAVRIPPSISAKLKAHQVTFYAVVRLVCVKFLLSEVVYTFRIVTNMISEFF</sequence>
<reference evidence="14" key="1">
    <citation type="submission" date="2025-08" db="UniProtKB">
        <authorList>
            <consortium name="RefSeq"/>
        </authorList>
    </citation>
    <scope>IDENTIFICATION</scope>
</reference>
<dbReference type="GO" id="GO:0006325">
    <property type="term" value="P:chromatin organization"/>
    <property type="evidence" value="ECO:0000318"/>
    <property type="project" value="GO_Central"/>
</dbReference>
<feature type="region of interest" description="Disordered" evidence="12">
    <location>
        <begin position="576"/>
        <end position="608"/>
    </location>
</feature>
<organism evidence="14">
    <name type="scientific">Nicotiana tabacum</name>
    <name type="common">Common tobacco</name>
    <dbReference type="NCBI Taxonomy" id="4097"/>
    <lineage>
        <taxon>Eukaryota</taxon>
        <taxon>Viridiplantae</taxon>
        <taxon>Streptophyta</taxon>
        <taxon>Embryophyta</taxon>
        <taxon>Tracheophyta</taxon>
        <taxon>Spermatophyta</taxon>
        <taxon>Magnoliopsida</taxon>
        <taxon>eudicotyledons</taxon>
        <taxon>Gunneridae</taxon>
        <taxon>Pentapetalae</taxon>
        <taxon>asterids</taxon>
        <taxon>lamiids</taxon>
        <taxon>Solanales</taxon>
        <taxon>Solanaceae</taxon>
        <taxon>Nicotianoideae</taxon>
        <taxon>Nicotianeae</taxon>
        <taxon>Nicotiana</taxon>
    </lineage>
</organism>
<evidence type="ECO:0000256" key="11">
    <source>
        <dbReference type="SAM" id="Coils"/>
    </source>
</evidence>
<dbReference type="KEGG" id="nta:107796095"/>
<evidence type="ECO:0000256" key="5">
    <source>
        <dbReference type="ARBA" id="ARBA00022771"/>
    </source>
</evidence>
<dbReference type="CDD" id="cd11726">
    <property type="entry name" value="ADDz_ATRX"/>
    <property type="match status" value="1"/>
</dbReference>
<feature type="compositionally biased region" description="Polar residues" evidence="12">
    <location>
        <begin position="431"/>
        <end position="446"/>
    </location>
</feature>
<keyword evidence="10" id="KW-0539">Nucleus</keyword>
<feature type="compositionally biased region" description="Acidic residues" evidence="12">
    <location>
        <begin position="31"/>
        <end position="40"/>
    </location>
</feature>
<feature type="coiled-coil region" evidence="11">
    <location>
        <begin position="302"/>
        <end position="352"/>
    </location>
</feature>
<dbReference type="GO" id="GO:0005634">
    <property type="term" value="C:nucleus"/>
    <property type="evidence" value="ECO:0000318"/>
    <property type="project" value="GO_Central"/>
</dbReference>
<dbReference type="InterPro" id="IPR044574">
    <property type="entry name" value="ARIP4-like"/>
</dbReference>
<proteinExistence type="inferred from homology"/>
<dbReference type="SMR" id="A0A1S4ACB2"/>
<protein>
    <submittedName>
        <fullName evidence="14">Protein CHROMATIN REMODELING 20 isoform X1</fullName>
    </submittedName>
</protein>
<evidence type="ECO:0000256" key="2">
    <source>
        <dbReference type="ARBA" id="ARBA00007025"/>
    </source>
</evidence>
<dbReference type="OrthoDB" id="2020972at2759"/>
<gene>
    <name evidence="14" type="primary">LOC107796095</name>
</gene>
<evidence type="ECO:0000313" key="14">
    <source>
        <dbReference type="RefSeq" id="XP_016474310.1"/>
    </source>
</evidence>
<feature type="region of interest" description="Disordered" evidence="12">
    <location>
        <begin position="1"/>
        <end position="54"/>
    </location>
</feature>
<feature type="region of interest" description="Disordered" evidence="12">
    <location>
        <begin position="396"/>
        <end position="454"/>
    </location>
</feature>
<comment type="similarity">
    <text evidence="2">Belongs to the SNF2/RAD54 helicase family.</text>
</comment>
<keyword evidence="11" id="KW-0175">Coiled coil</keyword>
<evidence type="ECO:0000256" key="1">
    <source>
        <dbReference type="ARBA" id="ARBA00004123"/>
    </source>
</evidence>
<keyword evidence="7" id="KW-0862">Zinc</keyword>
<dbReference type="GO" id="GO:0003712">
    <property type="term" value="F:transcription coregulator activity"/>
    <property type="evidence" value="ECO:0000318"/>
    <property type="project" value="GO_Central"/>
</dbReference>
<name>A0A1S4ACB2_TOBAC</name>
<keyword evidence="6" id="KW-0378">Hydrolase</keyword>
<evidence type="ECO:0000256" key="10">
    <source>
        <dbReference type="ARBA" id="ARBA00023242"/>
    </source>
</evidence>
<keyword evidence="8" id="KW-0067">ATP-binding</keyword>
<feature type="coiled-coil region" evidence="11">
    <location>
        <begin position="56"/>
        <end position="83"/>
    </location>
</feature>
<dbReference type="AlphaFoldDB" id="A0A1S4ACB2"/>
<dbReference type="OMA" id="CFTEAWK"/>
<keyword evidence="6" id="KW-0347">Helicase</keyword>
<evidence type="ECO:0000256" key="8">
    <source>
        <dbReference type="ARBA" id="ARBA00022840"/>
    </source>
</evidence>
<dbReference type="PaxDb" id="4097-A0A1S4ACB2"/>
<feature type="compositionally biased region" description="Basic and acidic residues" evidence="12">
    <location>
        <begin position="1"/>
        <end position="10"/>
    </location>
</feature>
<feature type="domain" description="PHD-type" evidence="13">
    <location>
        <begin position="456"/>
        <end position="584"/>
    </location>
</feature>
<evidence type="ECO:0000256" key="6">
    <source>
        <dbReference type="ARBA" id="ARBA00022806"/>
    </source>
</evidence>
<evidence type="ECO:0000256" key="9">
    <source>
        <dbReference type="ARBA" id="ARBA00023125"/>
    </source>
</evidence>
<evidence type="ECO:0000256" key="7">
    <source>
        <dbReference type="ARBA" id="ARBA00022833"/>
    </source>
</evidence>
<dbReference type="STRING" id="4097.A0A1S4ACB2"/>
<keyword evidence="4" id="KW-0547">Nucleotide-binding</keyword>
<evidence type="ECO:0000256" key="12">
    <source>
        <dbReference type="SAM" id="MobiDB-lite"/>
    </source>
</evidence>
<dbReference type="GO" id="GO:0005524">
    <property type="term" value="F:ATP binding"/>
    <property type="evidence" value="ECO:0007669"/>
    <property type="project" value="UniProtKB-KW"/>
</dbReference>
<accession>A0A1S4ACB2</accession>
<dbReference type="GO" id="GO:0008270">
    <property type="term" value="F:zinc ion binding"/>
    <property type="evidence" value="ECO:0007669"/>
    <property type="project" value="UniProtKB-KW"/>
</dbReference>
<keyword evidence="5" id="KW-0863">Zinc-finger</keyword>
<feature type="coiled-coil region" evidence="11">
    <location>
        <begin position="114"/>
        <end position="141"/>
    </location>
</feature>
<dbReference type="PANTHER" id="PTHR45797:SF1">
    <property type="entry name" value="HELICASE ARIP4"/>
    <property type="match status" value="1"/>
</dbReference>
<dbReference type="GO" id="GO:0016887">
    <property type="term" value="F:ATP hydrolysis activity"/>
    <property type="evidence" value="ECO:0007669"/>
    <property type="project" value="InterPro"/>
</dbReference>
<evidence type="ECO:0000256" key="3">
    <source>
        <dbReference type="ARBA" id="ARBA00022723"/>
    </source>
</evidence>
<feature type="compositionally biased region" description="Acidic residues" evidence="12">
    <location>
        <begin position="582"/>
        <end position="593"/>
    </location>
</feature>
<dbReference type="RefSeq" id="XP_016474310.1">
    <property type="nucleotide sequence ID" value="XM_016618824.1"/>
</dbReference>
<comment type="subcellular location">
    <subcellularLocation>
        <location evidence="1">Nucleus</location>
    </subcellularLocation>
</comment>
<dbReference type="GO" id="GO:0004386">
    <property type="term" value="F:helicase activity"/>
    <property type="evidence" value="ECO:0007669"/>
    <property type="project" value="UniProtKB-KW"/>
</dbReference>
<dbReference type="GO" id="GO:0140658">
    <property type="term" value="F:ATP-dependent chromatin remodeler activity"/>
    <property type="evidence" value="ECO:0000318"/>
    <property type="project" value="GO_Central"/>
</dbReference>
<dbReference type="PANTHER" id="PTHR45797">
    <property type="entry name" value="RAD54-LIKE"/>
    <property type="match status" value="1"/>
</dbReference>
<dbReference type="GO" id="GO:0003677">
    <property type="term" value="F:DNA binding"/>
    <property type="evidence" value="ECO:0007669"/>
    <property type="project" value="UniProtKB-KW"/>
</dbReference>
<keyword evidence="3" id="KW-0479">Metal-binding</keyword>
<dbReference type="InterPro" id="IPR025766">
    <property type="entry name" value="ADD"/>
</dbReference>
<evidence type="ECO:0000259" key="13">
    <source>
        <dbReference type="PROSITE" id="PS51533"/>
    </source>
</evidence>
<dbReference type="PROSITE" id="PS51533">
    <property type="entry name" value="ADD"/>
    <property type="match status" value="1"/>
</dbReference>
<evidence type="ECO:0000256" key="4">
    <source>
        <dbReference type="ARBA" id="ARBA00022741"/>
    </source>
</evidence>